<evidence type="ECO:0000256" key="2">
    <source>
        <dbReference type="ARBA" id="ARBA00022490"/>
    </source>
</evidence>
<comment type="subcellular location">
    <subcellularLocation>
        <location evidence="1">Cytoplasm</location>
        <location evidence="1">Cytoskeleton</location>
        <location evidence="1">Microtubule organizing center</location>
        <location evidence="1">Spindle pole body</location>
    </subcellularLocation>
</comment>
<dbReference type="GO" id="GO:0061863">
    <property type="term" value="F:microtubule plus end polymerase"/>
    <property type="evidence" value="ECO:0007669"/>
    <property type="project" value="InterPro"/>
</dbReference>
<keyword evidence="8" id="KW-1185">Reference proteome</keyword>
<dbReference type="EMBL" id="GL996527">
    <property type="protein sequence ID" value="EGV61523.1"/>
    <property type="molecule type" value="Genomic_DNA"/>
</dbReference>
<feature type="compositionally biased region" description="Basic and acidic residues" evidence="5">
    <location>
        <begin position="745"/>
        <end position="763"/>
    </location>
</feature>
<dbReference type="InterPro" id="IPR045110">
    <property type="entry name" value="XMAP215"/>
</dbReference>
<evidence type="ECO:0000256" key="5">
    <source>
        <dbReference type="SAM" id="MobiDB-lite"/>
    </source>
</evidence>
<keyword evidence="4" id="KW-0175">Coiled coil</keyword>
<dbReference type="PANTHER" id="PTHR12609">
    <property type="entry name" value="MICROTUBULE ASSOCIATED PROTEIN XMAP215"/>
    <property type="match status" value="1"/>
</dbReference>
<dbReference type="AlphaFoldDB" id="G3BB95"/>
<evidence type="ECO:0000259" key="6">
    <source>
        <dbReference type="SMART" id="SM01349"/>
    </source>
</evidence>
<protein>
    <submittedName>
        <fullName evidence="7">ARM repeat-containing protein</fullName>
    </submittedName>
</protein>
<dbReference type="GO" id="GO:0099070">
    <property type="term" value="C:static microtubule bundle"/>
    <property type="evidence" value="ECO:0007669"/>
    <property type="project" value="UniProtKB-ARBA"/>
</dbReference>
<gene>
    <name evidence="7" type="ORF">CANTEDRAFT_131077</name>
</gene>
<keyword evidence="2" id="KW-0963">Cytoplasm</keyword>
<evidence type="ECO:0000313" key="7">
    <source>
        <dbReference type="EMBL" id="EGV61523.1"/>
    </source>
</evidence>
<evidence type="ECO:0000313" key="8">
    <source>
        <dbReference type="Proteomes" id="UP000000707"/>
    </source>
</evidence>
<feature type="compositionally biased region" description="Polar residues" evidence="5">
    <location>
        <begin position="726"/>
        <end position="738"/>
    </location>
</feature>
<dbReference type="GO" id="GO:0000776">
    <property type="term" value="C:kinetochore"/>
    <property type="evidence" value="ECO:0007669"/>
    <property type="project" value="UniProtKB-ARBA"/>
</dbReference>
<dbReference type="InterPro" id="IPR011989">
    <property type="entry name" value="ARM-like"/>
</dbReference>
<dbReference type="InterPro" id="IPR016024">
    <property type="entry name" value="ARM-type_fold"/>
</dbReference>
<dbReference type="HOGENOM" id="CLU_008401_1_0_1"/>
<dbReference type="Pfam" id="PF21041">
    <property type="entry name" value="XMAP215_CLASP_TOG"/>
    <property type="match status" value="2"/>
</dbReference>
<dbReference type="OrthoDB" id="205662at2759"/>
<dbReference type="Gene3D" id="1.25.10.10">
    <property type="entry name" value="Leucine-rich Repeat Variant"/>
    <property type="match status" value="2"/>
</dbReference>
<dbReference type="SUPFAM" id="SSF48371">
    <property type="entry name" value="ARM repeat"/>
    <property type="match status" value="1"/>
</dbReference>
<dbReference type="GO" id="GO:0046785">
    <property type="term" value="P:microtubule polymerization"/>
    <property type="evidence" value="ECO:0007669"/>
    <property type="project" value="InterPro"/>
</dbReference>
<dbReference type="Proteomes" id="UP000000707">
    <property type="component" value="Unassembled WGS sequence"/>
</dbReference>
<proteinExistence type="predicted"/>
<dbReference type="GO" id="GO:0030951">
    <property type="term" value="P:establishment or maintenance of microtubule cytoskeleton polarity"/>
    <property type="evidence" value="ECO:0007669"/>
    <property type="project" value="InterPro"/>
</dbReference>
<dbReference type="RefSeq" id="XP_006687693.1">
    <property type="nucleotide sequence ID" value="XM_006687630.1"/>
</dbReference>
<dbReference type="InterPro" id="IPR048491">
    <property type="entry name" value="XMAP215_CLASP_TOG"/>
</dbReference>
<dbReference type="GO" id="GO:0000022">
    <property type="term" value="P:mitotic spindle elongation"/>
    <property type="evidence" value="ECO:0007669"/>
    <property type="project" value="UniProtKB-ARBA"/>
</dbReference>
<feature type="region of interest" description="Disordered" evidence="5">
    <location>
        <begin position="722"/>
        <end position="768"/>
    </location>
</feature>
<sequence length="807" mass="90471">MSEEPDIRTIPLEERLVHKSWKARQSAYEDYTKQFDNSRNEDDECFLMFNNQPELLKTIVTDSNVVAQETGILMFSKYLDLGATPKTLNRLKNVGIVPALCEKGLSSSRAGTKAKSTTCLLKCVEISDSPNGVVEAILPFTKHRLPKLVAGCVNALYQIIDAFGCTIISPGPIIETLPKLFAHNDRNVREETKVLTVELYKWMKDNLRKILFDDLKPVQQKELTTAFESVANDIPQQKTLTRAQVEQGRVAEEMSVEDDTFGESVAATQVATQVDPFDLVQPMVVLSKLPEDFQARINDPIWKERKAVLEDVHGVLSKVVKLTPKDDYTEIMRIFSKCMRDANIQVVQLAANCVEIVANGLRKNFHRYYPIVLVPMLERTKEKKPSVADALTNALVAVFHSTSLGDMLEGTLTAMTHKTPQVKISATNYLQKCLSQVDSCPTSREVEDIMTIGVKLLSESQEPIRQAGTNMIGTLMKITGERELKQFLEKVDENRKTKIFNVYETVEVNFNGSNKAAKPRSATAPNSVPSGIRRSNFAPPTSTVPSKRLATSPAKRVDQVPKASSYGRGLTGRSLTSNVSASIPRLSPSISRHDSMEVDSEDMNELRALREEQKQWIQSGDRHKATTEGLRMENISLKESVNEFKTLLESAERNNHVANTSLKQKDMEIARLNNDIEGLKLKVKDLENSIDMMKLQQKPTIQSSEAYPGLYNISPYKSRLYEESGQRSTSGDLSSRVNRLSIDGEGQKENVEQDRTSPPKRYDSFSGSFALEDREKDWTSAADITNQLKERIKKMKARTSIASNTHV</sequence>
<dbReference type="GO" id="GO:0005881">
    <property type="term" value="C:cytoplasmic microtubule"/>
    <property type="evidence" value="ECO:0007669"/>
    <property type="project" value="UniProtKB-ARBA"/>
</dbReference>
<evidence type="ECO:0000256" key="3">
    <source>
        <dbReference type="ARBA" id="ARBA00023212"/>
    </source>
</evidence>
<dbReference type="GO" id="GO:0051315">
    <property type="term" value="P:attachment of mitotic spindle microtubules to kinetochore"/>
    <property type="evidence" value="ECO:0007669"/>
    <property type="project" value="UniProtKB-ARBA"/>
</dbReference>
<dbReference type="FunFam" id="1.25.10.10:FF:000019">
    <property type="entry name" value="Cytoskeleton-associated protein 5"/>
    <property type="match status" value="1"/>
</dbReference>
<dbReference type="GO" id="GO:0044732">
    <property type="term" value="C:mitotic spindle pole body"/>
    <property type="evidence" value="ECO:0007669"/>
    <property type="project" value="UniProtKB-ARBA"/>
</dbReference>
<keyword evidence="3" id="KW-0206">Cytoskeleton</keyword>
<dbReference type="Pfam" id="PF21042">
    <property type="entry name" value="Stu2_CTS"/>
    <property type="match status" value="1"/>
</dbReference>
<feature type="coiled-coil region" evidence="4">
    <location>
        <begin position="634"/>
        <end position="696"/>
    </location>
</feature>
<evidence type="ECO:0000256" key="4">
    <source>
        <dbReference type="SAM" id="Coils"/>
    </source>
</evidence>
<name>G3BB95_CANTC</name>
<evidence type="ECO:0000256" key="1">
    <source>
        <dbReference type="ARBA" id="ARBA00004317"/>
    </source>
</evidence>
<dbReference type="GO" id="GO:0051010">
    <property type="term" value="F:microtubule plus-end binding"/>
    <property type="evidence" value="ECO:0007669"/>
    <property type="project" value="InterPro"/>
</dbReference>
<feature type="domain" description="TOG" evidence="6">
    <location>
        <begin position="278"/>
        <end position="512"/>
    </location>
</feature>
<dbReference type="GeneID" id="18249495"/>
<dbReference type="STRING" id="590646.G3BB95"/>
<accession>G3BB95</accession>
<dbReference type="InterPro" id="IPR034085">
    <property type="entry name" value="TOG"/>
</dbReference>
<organism evidence="8">
    <name type="scientific">Candida tenuis (strain ATCC 10573 / BCRC 21748 / CBS 615 / JCM 9827 / NBRC 10315 / NRRL Y-1498 / VKM Y-70)</name>
    <name type="common">Yeast</name>
    <name type="synonym">Yamadazyma tenuis</name>
    <dbReference type="NCBI Taxonomy" id="590646"/>
    <lineage>
        <taxon>Eukaryota</taxon>
        <taxon>Fungi</taxon>
        <taxon>Dikarya</taxon>
        <taxon>Ascomycota</taxon>
        <taxon>Saccharomycotina</taxon>
        <taxon>Pichiomycetes</taxon>
        <taxon>Debaryomycetaceae</taxon>
        <taxon>Yamadazyma</taxon>
    </lineage>
</organism>
<dbReference type="SMART" id="SM01349">
    <property type="entry name" value="TOG"/>
    <property type="match status" value="2"/>
</dbReference>
<dbReference type="GO" id="GO:1990498">
    <property type="term" value="C:mitotic spindle microtubule"/>
    <property type="evidence" value="ECO:0007669"/>
    <property type="project" value="UniProtKB-ARBA"/>
</dbReference>
<feature type="domain" description="TOG" evidence="6">
    <location>
        <begin position="1"/>
        <end position="236"/>
    </location>
</feature>
<dbReference type="eggNOG" id="KOG1820">
    <property type="taxonomic scope" value="Eukaryota"/>
</dbReference>
<dbReference type="KEGG" id="cten:18249495"/>
<dbReference type="GO" id="GO:1990571">
    <property type="term" value="P:meiotic centromere clustering"/>
    <property type="evidence" value="ECO:0007669"/>
    <property type="project" value="UniProtKB-ARBA"/>
</dbReference>
<feature type="region of interest" description="Disordered" evidence="5">
    <location>
        <begin position="514"/>
        <end position="599"/>
    </location>
</feature>
<dbReference type="InterPro" id="IPR048492">
    <property type="entry name" value="Stu2_CTS"/>
</dbReference>
<reference evidence="7 8" key="1">
    <citation type="journal article" date="2011" name="Proc. Natl. Acad. Sci. U.S.A.">
        <title>Comparative genomics of xylose-fermenting fungi for enhanced biofuel production.</title>
        <authorList>
            <person name="Wohlbach D.J."/>
            <person name="Kuo A."/>
            <person name="Sato T.K."/>
            <person name="Potts K.M."/>
            <person name="Salamov A.A."/>
            <person name="LaButti K.M."/>
            <person name="Sun H."/>
            <person name="Clum A."/>
            <person name="Pangilinan J.L."/>
            <person name="Lindquist E.A."/>
            <person name="Lucas S."/>
            <person name="Lapidus A."/>
            <person name="Jin M."/>
            <person name="Gunawan C."/>
            <person name="Balan V."/>
            <person name="Dale B.E."/>
            <person name="Jeffries T.W."/>
            <person name="Zinkel R."/>
            <person name="Barry K.W."/>
            <person name="Grigoriev I.V."/>
            <person name="Gasch A.P."/>
        </authorList>
    </citation>
    <scope>NUCLEOTIDE SEQUENCE [LARGE SCALE GENOMIC DNA]</scope>
    <source>
        <strain evidence="8">ATCC 10573 / BCRC 21748 / CBS 615 / JCM 9827 / NBRC 10315 / NRRL Y-1498 / VKM Y-70</strain>
    </source>
</reference>